<dbReference type="AlphaFoldDB" id="A0A451BFF6"/>
<keyword evidence="1" id="KW-0175">Coiled coil</keyword>
<organism evidence="5">
    <name type="scientific">Candidatus Kentrum sp. MB</name>
    <dbReference type="NCBI Taxonomy" id="2138164"/>
    <lineage>
        <taxon>Bacteria</taxon>
        <taxon>Pseudomonadati</taxon>
        <taxon>Pseudomonadota</taxon>
        <taxon>Gammaproteobacteria</taxon>
        <taxon>Candidatus Kentrum</taxon>
    </lineage>
</organism>
<keyword evidence="3" id="KW-0812">Transmembrane</keyword>
<feature type="coiled-coil region" evidence="1">
    <location>
        <begin position="273"/>
        <end position="300"/>
    </location>
</feature>
<feature type="region of interest" description="Disordered" evidence="2">
    <location>
        <begin position="414"/>
        <end position="447"/>
    </location>
</feature>
<gene>
    <name evidence="5" type="ORF">BECKMB1821H_GA0114242_10902</name>
    <name evidence="4" type="ORF">BECKMB1821I_GA0114274_10882</name>
</gene>
<evidence type="ECO:0000313" key="4">
    <source>
        <dbReference type="EMBL" id="VFK34868.1"/>
    </source>
</evidence>
<keyword evidence="3" id="KW-0472">Membrane</keyword>
<keyword evidence="3" id="KW-1133">Transmembrane helix</keyword>
<dbReference type="EMBL" id="CAADFQ010000088">
    <property type="protein sequence ID" value="VFK34868.1"/>
    <property type="molecule type" value="Genomic_DNA"/>
</dbReference>
<sequence length="494" mass="55817">MSDFNQAHSPWTNLGEILRDVSRNPSAAFNVAFLRVCEIHDALMALAKKPGTPTDDRILHARRFNPHGYTEIFPNDPRQWRDQNYEKYKAYRKQLDDWIAAEDPGSAMELILFREHLDLLALHHQLGKELISRQKLMDKVFGSYTRLRKAADRLPELAGWNRRLTNAVNETVVHYEKATRSYRKERRRLRWYGLIAFLLVLGAILILGLLQWQGIAKTQEELRTEIQQGITATREDSERALAETKNLTGQLTALGKRVDEIEHDQIASIQNGLTELQGKLQQETSRLDNKMTDLANAIQEPKQQLAILDQRVQRLEGTMGKPVQGNPEVPASVLARLTAMEARQQQSDARQKILEEGLPSSEDTEAIRQDVNRALVEIGRLANQVAALRQVDSVQQNQKLTALDQRIQKLEGTVGKLFGGPSLPVPPPPREKPTGPLSPPPEPMPTSILDRLQAMEAKQGLLEETLRSSEEGDKEIERSAGELRDALRGLNNAR</sequence>
<feature type="compositionally biased region" description="Basic and acidic residues" evidence="2">
    <location>
        <begin position="464"/>
        <end position="487"/>
    </location>
</feature>
<dbReference type="EMBL" id="CAADGH010000090">
    <property type="protein sequence ID" value="VFK77011.1"/>
    <property type="molecule type" value="Genomic_DNA"/>
</dbReference>
<evidence type="ECO:0000313" key="5">
    <source>
        <dbReference type="EMBL" id="VFK77011.1"/>
    </source>
</evidence>
<evidence type="ECO:0000256" key="2">
    <source>
        <dbReference type="SAM" id="MobiDB-lite"/>
    </source>
</evidence>
<protein>
    <submittedName>
        <fullName evidence="5">Uncharacterized protein</fullName>
    </submittedName>
</protein>
<feature type="transmembrane region" description="Helical" evidence="3">
    <location>
        <begin position="191"/>
        <end position="212"/>
    </location>
</feature>
<evidence type="ECO:0000256" key="1">
    <source>
        <dbReference type="SAM" id="Coils"/>
    </source>
</evidence>
<evidence type="ECO:0000256" key="3">
    <source>
        <dbReference type="SAM" id="Phobius"/>
    </source>
</evidence>
<name>A0A451BFF6_9GAMM</name>
<proteinExistence type="predicted"/>
<accession>A0A451BFF6</accession>
<reference evidence="5" key="1">
    <citation type="submission" date="2019-02" db="EMBL/GenBank/DDBJ databases">
        <authorList>
            <person name="Gruber-Vodicka R. H."/>
            <person name="Seah K. B. B."/>
        </authorList>
    </citation>
    <scope>NUCLEOTIDE SEQUENCE</scope>
    <source>
        <strain evidence="5">BECK_BZ198</strain>
        <strain evidence="4">BECK_BZ199</strain>
    </source>
</reference>
<feature type="region of interest" description="Disordered" evidence="2">
    <location>
        <begin position="463"/>
        <end position="494"/>
    </location>
</feature>